<dbReference type="Gene3D" id="3.40.50.12080">
    <property type="match status" value="2"/>
</dbReference>
<dbReference type="Pfam" id="PF18588">
    <property type="entry name" value="WcbI"/>
    <property type="match status" value="1"/>
</dbReference>
<accession>A0A6C0H367</accession>
<dbReference type="AlphaFoldDB" id="A0A6C0H367"/>
<reference evidence="2" key="1">
    <citation type="journal article" date="2020" name="Nature">
        <title>Giant virus diversity and host interactions through global metagenomics.</title>
        <authorList>
            <person name="Schulz F."/>
            <person name="Roux S."/>
            <person name="Paez-Espino D."/>
            <person name="Jungbluth S."/>
            <person name="Walsh D.A."/>
            <person name="Denef V.J."/>
            <person name="McMahon K.D."/>
            <person name="Konstantinidis K.T."/>
            <person name="Eloe-Fadrosh E.A."/>
            <person name="Kyrpides N.C."/>
            <person name="Woyke T."/>
        </authorList>
    </citation>
    <scope>NUCLEOTIDE SEQUENCE</scope>
    <source>
        <strain evidence="2">GVMAG-M-3300023179-59</strain>
    </source>
</reference>
<protein>
    <recommendedName>
        <fullName evidence="1">Polysaccharide biosynthesis enzyme WcbI domain-containing protein</fullName>
    </recommendedName>
</protein>
<sequence>MSKKTCIIFGNCQGAALRTFLELSNFYDIYDVHYYANWELLSNNTMCIPTQHLKDADLVIYQPLTDVHDCYSTNKNNPNSFFTLLKDTCKTVSFPRVHNNAIFPIFRKRQNGSEIYGRFTNQVSSVEELVYLYDNNLIDYDFAKRMDENYTVSQRKEADCDVKIIDFIMKNIHKQKLFLTQDHPTSFVFNEITRQICDHLELDYDIERGNKFEENLVGLPDSVYNRNDNQYPISRYAIRHFGFEYINEEHPDADEFYKFNTIQKYYNS</sequence>
<dbReference type="EMBL" id="MN739850">
    <property type="protein sequence ID" value="QHT74493.1"/>
    <property type="molecule type" value="Genomic_DNA"/>
</dbReference>
<name>A0A6C0H367_9ZZZZ</name>
<dbReference type="InterPro" id="IPR041307">
    <property type="entry name" value="WcbI"/>
</dbReference>
<organism evidence="2">
    <name type="scientific">viral metagenome</name>
    <dbReference type="NCBI Taxonomy" id="1070528"/>
    <lineage>
        <taxon>unclassified sequences</taxon>
        <taxon>metagenomes</taxon>
        <taxon>organismal metagenomes</taxon>
    </lineage>
</organism>
<evidence type="ECO:0000313" key="2">
    <source>
        <dbReference type="EMBL" id="QHT74493.1"/>
    </source>
</evidence>
<proteinExistence type="predicted"/>
<feature type="domain" description="Polysaccharide biosynthesis enzyme WcbI" evidence="1">
    <location>
        <begin position="5"/>
        <end position="202"/>
    </location>
</feature>
<evidence type="ECO:0000259" key="1">
    <source>
        <dbReference type="Pfam" id="PF18588"/>
    </source>
</evidence>